<dbReference type="OrthoDB" id="1708403at2759"/>
<organism evidence="1 2">
    <name type="scientific">Dorcoceras hygrometricum</name>
    <dbReference type="NCBI Taxonomy" id="472368"/>
    <lineage>
        <taxon>Eukaryota</taxon>
        <taxon>Viridiplantae</taxon>
        <taxon>Streptophyta</taxon>
        <taxon>Embryophyta</taxon>
        <taxon>Tracheophyta</taxon>
        <taxon>Spermatophyta</taxon>
        <taxon>Magnoliopsida</taxon>
        <taxon>eudicotyledons</taxon>
        <taxon>Gunneridae</taxon>
        <taxon>Pentapetalae</taxon>
        <taxon>asterids</taxon>
        <taxon>lamiids</taxon>
        <taxon>Lamiales</taxon>
        <taxon>Gesneriaceae</taxon>
        <taxon>Didymocarpoideae</taxon>
        <taxon>Trichosporeae</taxon>
        <taxon>Loxocarpinae</taxon>
        <taxon>Dorcoceras</taxon>
    </lineage>
</organism>
<name>A0A2Z7CMH3_9LAMI</name>
<protein>
    <submittedName>
        <fullName evidence="1">Uncharacterized protein</fullName>
    </submittedName>
</protein>
<sequence>MNVHRRDRARMRQSAPKVYTYGTHNGCRFCLQNPNIEPNPSVNSSISCGIGFLSSATSCLSPHFTFAPTVSAAIPVRDHRPITKDMAGVEKFEPFVRENGWMVVKNTELVRLDLQIGLMSSHSKEDLDLELRLGYA</sequence>
<evidence type="ECO:0000313" key="1">
    <source>
        <dbReference type="EMBL" id="KZV48282.1"/>
    </source>
</evidence>
<dbReference type="EMBL" id="KQ993972">
    <property type="protein sequence ID" value="KZV48282.1"/>
    <property type="molecule type" value="Genomic_DNA"/>
</dbReference>
<proteinExistence type="predicted"/>
<keyword evidence="2" id="KW-1185">Reference proteome</keyword>
<dbReference type="Proteomes" id="UP000250235">
    <property type="component" value="Unassembled WGS sequence"/>
</dbReference>
<reference evidence="1 2" key="1">
    <citation type="journal article" date="2015" name="Proc. Natl. Acad. Sci. U.S.A.">
        <title>The resurrection genome of Boea hygrometrica: A blueprint for survival of dehydration.</title>
        <authorList>
            <person name="Xiao L."/>
            <person name="Yang G."/>
            <person name="Zhang L."/>
            <person name="Yang X."/>
            <person name="Zhao S."/>
            <person name="Ji Z."/>
            <person name="Zhou Q."/>
            <person name="Hu M."/>
            <person name="Wang Y."/>
            <person name="Chen M."/>
            <person name="Xu Y."/>
            <person name="Jin H."/>
            <person name="Xiao X."/>
            <person name="Hu G."/>
            <person name="Bao F."/>
            <person name="Hu Y."/>
            <person name="Wan P."/>
            <person name="Li L."/>
            <person name="Deng X."/>
            <person name="Kuang T."/>
            <person name="Xiang C."/>
            <person name="Zhu J.K."/>
            <person name="Oliver M.J."/>
            <person name="He Y."/>
        </authorList>
    </citation>
    <scope>NUCLEOTIDE SEQUENCE [LARGE SCALE GENOMIC DNA]</scope>
    <source>
        <strain evidence="2">cv. XS01</strain>
    </source>
</reference>
<dbReference type="AlphaFoldDB" id="A0A2Z7CMH3"/>
<gene>
    <name evidence="1" type="ORF">F511_26370</name>
</gene>
<evidence type="ECO:0000313" key="2">
    <source>
        <dbReference type="Proteomes" id="UP000250235"/>
    </source>
</evidence>
<accession>A0A2Z7CMH3</accession>